<dbReference type="PROSITE" id="PS00141">
    <property type="entry name" value="ASP_PROTEASE"/>
    <property type="match status" value="1"/>
</dbReference>
<reference evidence="4" key="1">
    <citation type="submission" date="2017-09" db="EMBL/GenBank/DDBJ databases">
        <title>Genome evolution observed in wild isolates of Caulobacter crescentus.</title>
        <authorList>
            <person name="Ely B."/>
            <person name="Wilson K."/>
            <person name="Scott D."/>
        </authorList>
    </citation>
    <scope>NUCLEOTIDE SEQUENCE [LARGE SCALE GENOMIC DNA]</scope>
    <source>
        <strain evidence="4">CB13b1a</strain>
    </source>
</reference>
<dbReference type="AlphaFoldDB" id="A0A290N3A9"/>
<keyword evidence="1" id="KW-0328">Glycosyltransferase</keyword>
<dbReference type="EMBL" id="CP023315">
    <property type="protein sequence ID" value="ATC34556.1"/>
    <property type="molecule type" value="Genomic_DNA"/>
</dbReference>
<dbReference type="GO" id="GO:0004190">
    <property type="term" value="F:aspartic-type endopeptidase activity"/>
    <property type="evidence" value="ECO:0007669"/>
    <property type="project" value="InterPro"/>
</dbReference>
<dbReference type="PANTHER" id="PTHR34136">
    <property type="match status" value="1"/>
</dbReference>
<keyword evidence="2 3" id="KW-0808">Transferase</keyword>
<dbReference type="CDD" id="cd06533">
    <property type="entry name" value="Glyco_transf_WecG_TagA"/>
    <property type="match status" value="1"/>
</dbReference>
<proteinExistence type="predicted"/>
<evidence type="ECO:0000256" key="2">
    <source>
        <dbReference type="ARBA" id="ARBA00022679"/>
    </source>
</evidence>
<evidence type="ECO:0000313" key="4">
    <source>
        <dbReference type="Proteomes" id="UP000217311"/>
    </source>
</evidence>
<accession>A0A290N3A9</accession>
<evidence type="ECO:0000256" key="1">
    <source>
        <dbReference type="ARBA" id="ARBA00022676"/>
    </source>
</evidence>
<name>A0A290N3A9_CAUVI</name>
<organism evidence="3 4">
    <name type="scientific">Caulobacter vibrioides</name>
    <name type="common">Caulobacter crescentus</name>
    <dbReference type="NCBI Taxonomy" id="155892"/>
    <lineage>
        <taxon>Bacteria</taxon>
        <taxon>Pseudomonadati</taxon>
        <taxon>Pseudomonadota</taxon>
        <taxon>Alphaproteobacteria</taxon>
        <taxon>Caulobacterales</taxon>
        <taxon>Caulobacteraceae</taxon>
        <taxon>Caulobacter</taxon>
    </lineage>
</organism>
<dbReference type="NCBIfam" id="TIGR00696">
    <property type="entry name" value="wecG_tagA_cpsF"/>
    <property type="match status" value="1"/>
</dbReference>
<gene>
    <name evidence="3" type="ORF">CA606_12150</name>
</gene>
<sequence length="227" mass="24836">MVKDCLAARTTKADPKLVFSSNGQGIALAGEDPKFADAMDGADIIHADGMSVVNASRLLTRTPLPERAATTDFFHDAAEAAQAAGLKFFILGGKEDQNLAATEAMQRLYPALQIVGRRNGYFSSEQDAEVCQAIVDSGADVLWVGLGKPKQEFWSVANRDRLRGVGWVKTCGGLYSYLAGDAPRAPVWVQKAGLEWLFRTLLEPRRLGVRYLITNPHSIYRMVRYSG</sequence>
<dbReference type="InterPro" id="IPR001969">
    <property type="entry name" value="Aspartic_peptidase_AS"/>
</dbReference>
<dbReference type="Proteomes" id="UP000217311">
    <property type="component" value="Chromosome"/>
</dbReference>
<dbReference type="GO" id="GO:0016758">
    <property type="term" value="F:hexosyltransferase activity"/>
    <property type="evidence" value="ECO:0007669"/>
    <property type="project" value="TreeGrafter"/>
</dbReference>
<dbReference type="PANTHER" id="PTHR34136:SF1">
    <property type="entry name" value="UDP-N-ACETYL-D-MANNOSAMINURONIC ACID TRANSFERASE"/>
    <property type="match status" value="1"/>
</dbReference>
<dbReference type="InterPro" id="IPR004629">
    <property type="entry name" value="WecG_TagA_CpsF"/>
</dbReference>
<evidence type="ECO:0000313" key="3">
    <source>
        <dbReference type="EMBL" id="ATC34556.1"/>
    </source>
</evidence>
<dbReference type="Pfam" id="PF03808">
    <property type="entry name" value="Glyco_tran_WecG"/>
    <property type="match status" value="1"/>
</dbReference>
<dbReference type="GO" id="GO:0006508">
    <property type="term" value="P:proteolysis"/>
    <property type="evidence" value="ECO:0007669"/>
    <property type="project" value="InterPro"/>
</dbReference>
<protein>
    <submittedName>
        <fullName evidence="3">Glycosyl transferase</fullName>
    </submittedName>
</protein>